<dbReference type="InterPro" id="IPR036291">
    <property type="entry name" value="NAD(P)-bd_dom_sf"/>
</dbReference>
<accession>A0A165FH57</accession>
<gene>
    <name evidence="4" type="ORF">CALCODRAFT_435349</name>
</gene>
<dbReference type="SUPFAM" id="SSF51735">
    <property type="entry name" value="NAD(P)-binding Rossmann-fold domains"/>
    <property type="match status" value="1"/>
</dbReference>
<dbReference type="PANTHER" id="PTHR24320">
    <property type="entry name" value="RETINOL DEHYDROGENASE"/>
    <property type="match status" value="1"/>
</dbReference>
<dbReference type="AlphaFoldDB" id="A0A165FH57"/>
<dbReference type="Pfam" id="PF00106">
    <property type="entry name" value="adh_short"/>
    <property type="match status" value="1"/>
</dbReference>
<organism evidence="4 5">
    <name type="scientific">Calocera cornea HHB12733</name>
    <dbReference type="NCBI Taxonomy" id="1353952"/>
    <lineage>
        <taxon>Eukaryota</taxon>
        <taxon>Fungi</taxon>
        <taxon>Dikarya</taxon>
        <taxon>Basidiomycota</taxon>
        <taxon>Agaricomycotina</taxon>
        <taxon>Dacrymycetes</taxon>
        <taxon>Dacrymycetales</taxon>
        <taxon>Dacrymycetaceae</taxon>
        <taxon>Calocera</taxon>
    </lineage>
</organism>
<dbReference type="STRING" id="1353952.A0A165FH57"/>
<dbReference type="InterPro" id="IPR002347">
    <property type="entry name" value="SDR_fam"/>
</dbReference>
<dbReference type="GO" id="GO:0016491">
    <property type="term" value="F:oxidoreductase activity"/>
    <property type="evidence" value="ECO:0007669"/>
    <property type="project" value="UniProtKB-KW"/>
</dbReference>
<evidence type="ECO:0000256" key="3">
    <source>
        <dbReference type="ARBA" id="ARBA00023002"/>
    </source>
</evidence>
<reference evidence="4 5" key="1">
    <citation type="journal article" date="2016" name="Mol. Biol. Evol.">
        <title>Comparative Genomics of Early-Diverging Mushroom-Forming Fungi Provides Insights into the Origins of Lignocellulose Decay Capabilities.</title>
        <authorList>
            <person name="Nagy L.G."/>
            <person name="Riley R."/>
            <person name="Tritt A."/>
            <person name="Adam C."/>
            <person name="Daum C."/>
            <person name="Floudas D."/>
            <person name="Sun H."/>
            <person name="Yadav J.S."/>
            <person name="Pangilinan J."/>
            <person name="Larsson K.H."/>
            <person name="Matsuura K."/>
            <person name="Barry K."/>
            <person name="Labutti K."/>
            <person name="Kuo R."/>
            <person name="Ohm R.A."/>
            <person name="Bhattacharya S.S."/>
            <person name="Shirouzu T."/>
            <person name="Yoshinaga Y."/>
            <person name="Martin F.M."/>
            <person name="Grigoriev I.V."/>
            <person name="Hibbett D.S."/>
        </authorList>
    </citation>
    <scope>NUCLEOTIDE SEQUENCE [LARGE SCALE GENOMIC DNA]</scope>
    <source>
        <strain evidence="4 5">HHB12733</strain>
    </source>
</reference>
<keyword evidence="3" id="KW-0560">Oxidoreductase</keyword>
<evidence type="ECO:0000256" key="1">
    <source>
        <dbReference type="ARBA" id="ARBA00006484"/>
    </source>
</evidence>
<dbReference type="PANTHER" id="PTHR24320:SF282">
    <property type="entry name" value="WW DOMAIN-CONTAINING OXIDOREDUCTASE"/>
    <property type="match status" value="1"/>
</dbReference>
<evidence type="ECO:0000313" key="4">
    <source>
        <dbReference type="EMBL" id="KZT56740.1"/>
    </source>
</evidence>
<evidence type="ECO:0000256" key="2">
    <source>
        <dbReference type="ARBA" id="ARBA00022857"/>
    </source>
</evidence>
<name>A0A165FH57_9BASI</name>
<keyword evidence="5" id="KW-1185">Reference proteome</keyword>
<dbReference type="InParanoid" id="A0A165FH57"/>
<dbReference type="OrthoDB" id="191139at2759"/>
<dbReference type="Proteomes" id="UP000076842">
    <property type="component" value="Unassembled WGS sequence"/>
</dbReference>
<evidence type="ECO:0000313" key="5">
    <source>
        <dbReference type="Proteomes" id="UP000076842"/>
    </source>
</evidence>
<proteinExistence type="inferred from homology"/>
<dbReference type="EMBL" id="KV423973">
    <property type="protein sequence ID" value="KZT56740.1"/>
    <property type="molecule type" value="Genomic_DNA"/>
</dbReference>
<comment type="similarity">
    <text evidence="1">Belongs to the short-chain dehydrogenases/reductases (SDR) family.</text>
</comment>
<keyword evidence="2" id="KW-0521">NADP</keyword>
<dbReference type="PRINTS" id="PR00081">
    <property type="entry name" value="GDHRDH"/>
</dbReference>
<sequence>MFPSAPEWSFADMPDLSGRVALVTGGNAGIGKVMCRELLRHGARVYMLCRSPSKAAAAVAELQSQLPASSAARITSLACDLSALPSVHSAARLLLAHEPALHLLFCNAGLFMCPREDLTEQGYDMQFGVNLLAHAYLIRLLLPAMQRTAVNAPQGAVRVVITSSSGANFAPPEGIDYVTLKDSAARTKRYNPYAAYYQSKWANVAYTHGLAAHYPLAAHRVLFVANDPGFIRTQIWDWQDPLRRWLRGMVLYDAEHGALTPLYAGTAPGVRQGGVYVPWAKEGRSRDDTLRSDLQDKLWNWVEQELGGLPGL</sequence>
<protein>
    <submittedName>
        <fullName evidence="4">NAD(P)-binding protein</fullName>
    </submittedName>
</protein>
<dbReference type="Gene3D" id="3.40.50.720">
    <property type="entry name" value="NAD(P)-binding Rossmann-like Domain"/>
    <property type="match status" value="1"/>
</dbReference>
<dbReference type="FunCoup" id="A0A165FH57">
    <property type="interactions" value="160"/>
</dbReference>